<dbReference type="HOGENOM" id="CLU_1873114_0_0_11"/>
<dbReference type="AlphaFoldDB" id="A0A0H2ZTH8"/>
<name>A0A0H2ZTH8_MYCA1</name>
<evidence type="ECO:0000313" key="2">
    <source>
        <dbReference type="Proteomes" id="UP000001574"/>
    </source>
</evidence>
<sequence>MADMPGNTQPRGADIEVWEDWPAGHGYDDVGALVPRRIKINGAELLAPADRPVLELSRIDGKNCLAATVNMFVRSLVIHPVEFEPPADYVTPERRHAEFCELTPSYKVHFDGDTEELLNVLQQSGRKFSLRDADAQ</sequence>
<dbReference type="KEGG" id="mav:MAV_0818"/>
<dbReference type="EMBL" id="CP000479">
    <property type="protein sequence ID" value="ABK65759.1"/>
    <property type="molecule type" value="Genomic_DNA"/>
</dbReference>
<dbReference type="RefSeq" id="WP_011723785.1">
    <property type="nucleotide sequence ID" value="NC_008595.1"/>
</dbReference>
<protein>
    <submittedName>
        <fullName evidence="1">Uncharacterized protein</fullName>
    </submittedName>
</protein>
<reference evidence="1 2" key="1">
    <citation type="submission" date="2006-10" db="EMBL/GenBank/DDBJ databases">
        <authorList>
            <person name="Fleischmann R.D."/>
            <person name="Dodson R.J."/>
            <person name="Haft D.H."/>
            <person name="Merkel J.S."/>
            <person name="Nelson W.C."/>
            <person name="Fraser C.M."/>
        </authorList>
    </citation>
    <scope>NUCLEOTIDE SEQUENCE [LARGE SCALE GENOMIC DNA]</scope>
    <source>
        <strain evidence="1 2">104</strain>
    </source>
</reference>
<dbReference type="Proteomes" id="UP000001574">
    <property type="component" value="Chromosome"/>
</dbReference>
<gene>
    <name evidence="1" type="ordered locus">MAV_0818</name>
</gene>
<organism evidence="1 2">
    <name type="scientific">Mycobacterium avium (strain 104)</name>
    <dbReference type="NCBI Taxonomy" id="243243"/>
    <lineage>
        <taxon>Bacteria</taxon>
        <taxon>Bacillati</taxon>
        <taxon>Actinomycetota</taxon>
        <taxon>Actinomycetes</taxon>
        <taxon>Mycobacteriales</taxon>
        <taxon>Mycobacteriaceae</taxon>
        <taxon>Mycobacterium</taxon>
        <taxon>Mycobacterium avium complex (MAC)</taxon>
    </lineage>
</organism>
<evidence type="ECO:0000313" key="1">
    <source>
        <dbReference type="EMBL" id="ABK65759.1"/>
    </source>
</evidence>
<accession>A0A0H2ZTH8</accession>
<proteinExistence type="predicted"/>